<keyword evidence="3" id="KW-1185">Reference proteome</keyword>
<keyword evidence="1" id="KW-0732">Signal</keyword>
<evidence type="ECO:0000256" key="1">
    <source>
        <dbReference type="SAM" id="SignalP"/>
    </source>
</evidence>
<dbReference type="OrthoDB" id="4154404at2759"/>
<sequence length="305" mass="32043">MPSHTASASSLATLALLLFSSTTAAQLVGCDAVGCPVDEYRNAQCEVGNATLKAVGVANVSTSLDTQPLTWTLGLQELKTPNVNVSLDRNYYLGIPSSVQLNNTAGCAFFFEGVSANLTASKGDDENFTCSRALAESCVSDLISQAESNYNDIGKDSKGGADLCNKLRDSLVDQPPKSCNGLQGSWGAITAKSLTGAPAPQPVDQAKCHPTTGKDYNMFLVQSTRRENIGREYGELAPVVNAVTPVMTIFAKDSKADVKMTCLRIVESKANQTVDTPTQKGSASSLASPTVFLSALLAVTYLVAL</sequence>
<name>A0A9P4WDW0_CURKU</name>
<evidence type="ECO:0000313" key="3">
    <source>
        <dbReference type="Proteomes" id="UP000801428"/>
    </source>
</evidence>
<accession>A0A9P4WDW0</accession>
<reference evidence="2" key="1">
    <citation type="submission" date="2019-04" db="EMBL/GenBank/DDBJ databases">
        <title>Sequencing of skin fungus with MAO and IRED activity.</title>
        <authorList>
            <person name="Marsaioli A.J."/>
            <person name="Bonatto J.M.C."/>
            <person name="Reis Junior O."/>
        </authorList>
    </citation>
    <scope>NUCLEOTIDE SEQUENCE</scope>
    <source>
        <strain evidence="2">30M1</strain>
    </source>
</reference>
<dbReference type="Proteomes" id="UP000801428">
    <property type="component" value="Unassembled WGS sequence"/>
</dbReference>
<comment type="caution">
    <text evidence="2">The sequence shown here is derived from an EMBL/GenBank/DDBJ whole genome shotgun (WGS) entry which is preliminary data.</text>
</comment>
<feature type="chain" id="PRO_5040216908" evidence="1">
    <location>
        <begin position="26"/>
        <end position="305"/>
    </location>
</feature>
<dbReference type="AlphaFoldDB" id="A0A9P4WDW0"/>
<protein>
    <submittedName>
        <fullName evidence="2">Uncharacterized protein</fullName>
    </submittedName>
</protein>
<gene>
    <name evidence="2" type="ORF">E8E13_010300</name>
</gene>
<dbReference type="EMBL" id="SWKU01000005">
    <property type="protein sequence ID" value="KAF3006789.1"/>
    <property type="molecule type" value="Genomic_DNA"/>
</dbReference>
<feature type="signal peptide" evidence="1">
    <location>
        <begin position="1"/>
        <end position="25"/>
    </location>
</feature>
<evidence type="ECO:0000313" key="2">
    <source>
        <dbReference type="EMBL" id="KAF3006789.1"/>
    </source>
</evidence>
<organism evidence="2 3">
    <name type="scientific">Curvularia kusanoi</name>
    <name type="common">Cochliobolus kusanoi</name>
    <dbReference type="NCBI Taxonomy" id="90978"/>
    <lineage>
        <taxon>Eukaryota</taxon>
        <taxon>Fungi</taxon>
        <taxon>Dikarya</taxon>
        <taxon>Ascomycota</taxon>
        <taxon>Pezizomycotina</taxon>
        <taxon>Dothideomycetes</taxon>
        <taxon>Pleosporomycetidae</taxon>
        <taxon>Pleosporales</taxon>
        <taxon>Pleosporineae</taxon>
        <taxon>Pleosporaceae</taxon>
        <taxon>Curvularia</taxon>
    </lineage>
</organism>
<proteinExistence type="predicted"/>